<proteinExistence type="predicted"/>
<gene>
    <name evidence="3" type="ORF">GON26_09700</name>
</gene>
<evidence type="ECO:0000313" key="3">
    <source>
        <dbReference type="EMBL" id="MWB94637.1"/>
    </source>
</evidence>
<dbReference type="RefSeq" id="WP_160374604.1">
    <property type="nucleotide sequence ID" value="NZ_WSTB01000004.1"/>
</dbReference>
<feature type="compositionally biased region" description="Basic and acidic residues" evidence="2">
    <location>
        <begin position="340"/>
        <end position="356"/>
    </location>
</feature>
<dbReference type="Proteomes" id="UP000471501">
    <property type="component" value="Unassembled WGS sequence"/>
</dbReference>
<accession>A0A6I4NU57</accession>
<dbReference type="AlphaFoldDB" id="A0A6I4NU57"/>
<feature type="compositionally biased region" description="Polar residues" evidence="2">
    <location>
        <begin position="325"/>
        <end position="339"/>
    </location>
</feature>
<feature type="compositionally biased region" description="Basic and acidic residues" evidence="2">
    <location>
        <begin position="376"/>
        <end position="393"/>
    </location>
</feature>
<dbReference type="Pfam" id="PF19268">
    <property type="entry name" value="CIS_TMP"/>
    <property type="match status" value="1"/>
</dbReference>
<keyword evidence="1" id="KW-0175">Coiled coil</keyword>
<evidence type="ECO:0000256" key="1">
    <source>
        <dbReference type="SAM" id="Coils"/>
    </source>
</evidence>
<protein>
    <submittedName>
        <fullName evidence="3">Uncharacterized protein</fullName>
    </submittedName>
</protein>
<dbReference type="InterPro" id="IPR045538">
    <property type="entry name" value="CIS_TMP"/>
</dbReference>
<evidence type="ECO:0000313" key="4">
    <source>
        <dbReference type="Proteomes" id="UP000471501"/>
    </source>
</evidence>
<feature type="compositionally biased region" description="Basic and acidic residues" evidence="2">
    <location>
        <begin position="400"/>
        <end position="416"/>
    </location>
</feature>
<comment type="caution">
    <text evidence="3">The sequence shown here is derived from an EMBL/GenBank/DDBJ whole genome shotgun (WGS) entry which is preliminary data.</text>
</comment>
<evidence type="ECO:0000256" key="2">
    <source>
        <dbReference type="SAM" id="MobiDB-lite"/>
    </source>
</evidence>
<name>A0A6I4NU57_9FLAO</name>
<feature type="coiled-coil region" evidence="1">
    <location>
        <begin position="80"/>
        <end position="107"/>
    </location>
</feature>
<feature type="region of interest" description="Disordered" evidence="2">
    <location>
        <begin position="376"/>
        <end position="425"/>
    </location>
</feature>
<organism evidence="3 4">
    <name type="scientific">Flavobacterium hydrocarbonoxydans</name>
    <dbReference type="NCBI Taxonomy" id="2683249"/>
    <lineage>
        <taxon>Bacteria</taxon>
        <taxon>Pseudomonadati</taxon>
        <taxon>Bacteroidota</taxon>
        <taxon>Flavobacteriia</taxon>
        <taxon>Flavobacteriales</taxon>
        <taxon>Flavobacteriaceae</taxon>
        <taxon>Flavobacterium</taxon>
    </lineage>
</organism>
<reference evidence="3 4" key="1">
    <citation type="submission" date="2019-12" db="EMBL/GenBank/DDBJ databases">
        <authorList>
            <person name="Kim Y.S."/>
        </authorList>
    </citation>
    <scope>NUCLEOTIDE SEQUENCE [LARGE SCALE GENOMIC DNA]</scope>
    <source>
        <strain evidence="3 4">GA093</strain>
    </source>
</reference>
<feature type="region of interest" description="Disordered" evidence="2">
    <location>
        <begin position="324"/>
        <end position="359"/>
    </location>
</feature>
<dbReference type="EMBL" id="WSTB01000004">
    <property type="protein sequence ID" value="MWB94637.1"/>
    <property type="molecule type" value="Genomic_DNA"/>
</dbReference>
<keyword evidence="4" id="KW-1185">Reference proteome</keyword>
<sequence>MTKNIHSIQKVFLEIDTPSMVVANTIKDNLAMFLQNELVPILEKQFNLIENTDNQIVQIEKLAISIDTNTSKTDVFFSNNETKNDLKNQIEKEIQKVLSEFKKSAKELKINPEFHTISAADKDIKTLLYFIENGSMPWWISKGDEVAFFDRIAPENLKKEVFSIPFRKLMQLKKVQKRVVNQFSNQEIALFVAVLAGSEIPQKGLSENNLLQLIHQKEQHFKISFWHLIFDFLMEKKPISLITFYHQEEPYFSSNKISFEIFIEKIKAFMKVDFTNEKLKKMNASYLVSEEKKAIIKPDALEANKDEIITKGIEKKQFYTDLNKEQNLNQNTPESTIKNLSEKEKSIQNSERKEPLYTDEQLSELKIKINSEKEELINNPEKNEPHFSNEKQSESITKINSEKEDFTNNTERKEQSYTDENLSESLIEIPSINTESLIEKEDEDDFQEEETPLKSGYVQNAGLILLHPFLKELLKSCDLIQDNKILNKELAAHILHYAATKKEKDYEHVMLFEKFLCGIPMQQSIRREITIEDKHKQQVEEMLLSVVEHWSALKNTSTAVLRTEFLQREGKLDWSESNPKLTIERKTQDLLLEKIPWNITIIKIPWIEKLIYTQW</sequence>